<accession>A0AAQ3MBD0</accession>
<reference evidence="2 3" key="1">
    <citation type="submission" date="2023-11" db="EMBL/GenBank/DDBJ databases">
        <title>An acidophilic fungus is an integral part of prey digestion in a carnivorous sundew plant.</title>
        <authorList>
            <person name="Tsai I.J."/>
        </authorList>
    </citation>
    <scope>NUCLEOTIDE SEQUENCE [LARGE SCALE GENOMIC DNA]</scope>
    <source>
        <strain evidence="2">169a</strain>
    </source>
</reference>
<dbReference type="AlphaFoldDB" id="A0AAQ3MBD0"/>
<dbReference type="PANTHER" id="PTHR41774:SF1">
    <property type="entry name" value="NGG1P INTERACTING FACTOR NIF3"/>
    <property type="match status" value="1"/>
</dbReference>
<protein>
    <recommendedName>
        <fullName evidence="1">ATP phosphoribosyltransferase</fullName>
    </recommendedName>
</protein>
<dbReference type="Proteomes" id="UP001303373">
    <property type="component" value="Chromosome 12"/>
</dbReference>
<dbReference type="InterPro" id="IPR036069">
    <property type="entry name" value="DUF34/NIF3_sf"/>
</dbReference>
<dbReference type="InterPro" id="IPR015867">
    <property type="entry name" value="N-reg_PII/ATP_PRibTrfase_C"/>
</dbReference>
<sequence length="111" mass="12169">MSSPRYKLIFFTPPPNLETIKTAIFATGAGRYPGKGDYSEVCFTTAGASQFRPGHSSNPTIGQPGRLEEVAEVRCEILCCGEQVVRDAVEALKLTHPYETVAYDVVKLEPF</sequence>
<evidence type="ECO:0000313" key="3">
    <source>
        <dbReference type="Proteomes" id="UP001303373"/>
    </source>
</evidence>
<proteinExistence type="predicted"/>
<dbReference type="EMBL" id="CP138591">
    <property type="protein sequence ID" value="WPH04278.1"/>
    <property type="molecule type" value="Genomic_DNA"/>
</dbReference>
<evidence type="ECO:0000313" key="2">
    <source>
        <dbReference type="EMBL" id="WPH04278.1"/>
    </source>
</evidence>
<keyword evidence="3" id="KW-1185">Reference proteome</keyword>
<evidence type="ECO:0000256" key="1">
    <source>
        <dbReference type="ARBA" id="ARBA00020998"/>
    </source>
</evidence>
<name>A0AAQ3MBD0_9PEZI</name>
<dbReference type="Gene3D" id="3.30.70.120">
    <property type="match status" value="1"/>
</dbReference>
<dbReference type="PANTHER" id="PTHR41774">
    <property type="match status" value="1"/>
</dbReference>
<dbReference type="SUPFAM" id="SSF102705">
    <property type="entry name" value="NIF3 (NGG1p interacting factor 3)-like"/>
    <property type="match status" value="1"/>
</dbReference>
<organism evidence="2 3">
    <name type="scientific">Acrodontium crateriforme</name>
    <dbReference type="NCBI Taxonomy" id="150365"/>
    <lineage>
        <taxon>Eukaryota</taxon>
        <taxon>Fungi</taxon>
        <taxon>Dikarya</taxon>
        <taxon>Ascomycota</taxon>
        <taxon>Pezizomycotina</taxon>
        <taxon>Dothideomycetes</taxon>
        <taxon>Dothideomycetidae</taxon>
        <taxon>Mycosphaerellales</taxon>
        <taxon>Teratosphaeriaceae</taxon>
        <taxon>Acrodontium</taxon>
    </lineage>
</organism>
<gene>
    <name evidence="2" type="ORF">R9X50_00716700</name>
</gene>